<feature type="compositionally biased region" description="Polar residues" evidence="1">
    <location>
        <begin position="1"/>
        <end position="45"/>
    </location>
</feature>
<proteinExistence type="predicted"/>
<dbReference type="RefSeq" id="XP_067549791.1">
    <property type="nucleotide sequence ID" value="XM_067691424.1"/>
</dbReference>
<sequence length="596" mass="67334">MDPPYTESNLHSNDTGTAEHTQQASTDDNNSSQNLTQSSHTQNQQNEKRPSFISQQETQHQQNQPFQHTEFGRFQPQLPLNPVLPQHQYLQPQNYSNSQYDLQPRQQQIPQPPPPLSIPMTSGQTHLVPLQTPNYVPNTYQQQFSIQSPYTTTAQPPHFAQFSQNLSQSRGRHSFDSKLDDGHGNLLSYNYDKGSGSSVTSMHQHHHGGTYESGRQSFEYEGSKAGSINAHAYSAPTTRVSSSRGSTTTSTTPLEIGPLSANQRSIVSQCTRCKKDFVQVITVPDENDGNTNRGKSKVFKLCLHCRELQRQRSRRWQLKTKDKKGFCRRCATEIPFNEQRFVLCQNCRVNLRVRKASRVSQGRCIHCASSLSTENIPDEVLLDESSSVEDYDNSSPKQNSFRVCNKCRGRDKIRRYNLEQMGSCNRCTKTLTPENDGNFKVCADCRAKKKHYGQRDQSRTSQGGGASQPASLQSYASQHYTPYPQYSSQNSNNNPNFQLPFSSQPPVPYMQTAFLPQHFGSNTQPITHLQPPYSGQFQSSLPTISNQGAQSQPVTTQSQNQDQNHQQQSQSQNQNLLNQGQEHYGSTSNQYLERRA</sequence>
<dbReference type="EMBL" id="JAEOAQ010000002">
    <property type="protein sequence ID" value="KAG5420675.1"/>
    <property type="molecule type" value="Genomic_DNA"/>
</dbReference>
<feature type="region of interest" description="Disordered" evidence="1">
    <location>
        <begin position="1"/>
        <end position="66"/>
    </location>
</feature>
<gene>
    <name evidence="2" type="ORF">I9W82_002556</name>
</gene>
<dbReference type="AlphaFoldDB" id="A0A8H7ZJ64"/>
<dbReference type="Proteomes" id="UP000669133">
    <property type="component" value="Unassembled WGS sequence"/>
</dbReference>
<feature type="compositionally biased region" description="Low complexity" evidence="1">
    <location>
        <begin position="237"/>
        <end position="252"/>
    </location>
</feature>
<accession>A0A8H7ZJ64</accession>
<feature type="compositionally biased region" description="Low complexity" evidence="1">
    <location>
        <begin position="482"/>
        <end position="502"/>
    </location>
</feature>
<protein>
    <submittedName>
        <fullName evidence="2">Uncharacterized protein</fullName>
    </submittedName>
</protein>
<evidence type="ECO:0000256" key="1">
    <source>
        <dbReference type="SAM" id="MobiDB-lite"/>
    </source>
</evidence>
<feature type="compositionally biased region" description="Polar residues" evidence="1">
    <location>
        <begin position="468"/>
        <end position="480"/>
    </location>
</feature>
<feature type="compositionally biased region" description="Low complexity" evidence="1">
    <location>
        <begin position="557"/>
        <end position="581"/>
    </location>
</feature>
<evidence type="ECO:0000313" key="3">
    <source>
        <dbReference type="Proteomes" id="UP000669133"/>
    </source>
</evidence>
<comment type="caution">
    <text evidence="2">The sequence shown here is derived from an EMBL/GenBank/DDBJ whole genome shotgun (WGS) entry which is preliminary data.</text>
</comment>
<keyword evidence="3" id="KW-1185">Reference proteome</keyword>
<reference evidence="2 3" key="1">
    <citation type="submission" date="2020-12" db="EMBL/GenBank/DDBJ databases">
        <title>Effect of drift, selection, and recombination on the evolution of hybrid genomes in Candida yeast pathogens.</title>
        <authorList>
            <person name="Mixao V."/>
            <person name="Ksiezopolska E."/>
            <person name="Saus E."/>
            <person name="Boekhout T."/>
            <person name="Gacser A."/>
            <person name="Gabaldon T."/>
        </authorList>
    </citation>
    <scope>NUCLEOTIDE SEQUENCE [LARGE SCALE GENOMIC DNA]</scope>
    <source>
        <strain evidence="2 3">BP57</strain>
    </source>
</reference>
<evidence type="ECO:0000313" key="2">
    <source>
        <dbReference type="EMBL" id="KAG5420675.1"/>
    </source>
</evidence>
<name>A0A8H7ZJ64_9ASCO</name>
<dbReference type="GeneID" id="93651185"/>
<feature type="compositionally biased region" description="Polar residues" evidence="1">
    <location>
        <begin position="52"/>
        <end position="66"/>
    </location>
</feature>
<feature type="compositionally biased region" description="Polar residues" evidence="1">
    <location>
        <begin position="584"/>
        <end position="596"/>
    </location>
</feature>
<dbReference type="OrthoDB" id="3998161at2759"/>
<feature type="region of interest" description="Disordered" evidence="1">
    <location>
        <begin position="235"/>
        <end position="256"/>
    </location>
</feature>
<organism evidence="2 3">
    <name type="scientific">Candida metapsilosis</name>
    <dbReference type="NCBI Taxonomy" id="273372"/>
    <lineage>
        <taxon>Eukaryota</taxon>
        <taxon>Fungi</taxon>
        <taxon>Dikarya</taxon>
        <taxon>Ascomycota</taxon>
        <taxon>Saccharomycotina</taxon>
        <taxon>Pichiomycetes</taxon>
        <taxon>Debaryomycetaceae</taxon>
        <taxon>Candida/Lodderomyces clade</taxon>
        <taxon>Candida</taxon>
    </lineage>
</organism>
<feature type="region of interest" description="Disordered" evidence="1">
    <location>
        <begin position="452"/>
        <end position="596"/>
    </location>
</feature>
<feature type="compositionally biased region" description="Polar residues" evidence="1">
    <location>
        <begin position="519"/>
        <end position="556"/>
    </location>
</feature>